<sequence length="388" mass="43660">MIFVGGSVVDPSETRSSPSQAGDLLMALWEHPVLVSSSHSFKAIPERKFSVSEQAGSEGSSQSKCVYVFQREYATVDPELVDLVGTDEATTCVGIVIRNRKSGMISVAHMDSPTVVDGGLTQMLSLVHNHGFDAELDVHLIGGFDDSSPKQASHKTRSKRQEKWDGYSLPLCIKIIDALWRSRENFHIQTLCVLGHNTRRDSEGNGYPIFNGFLAETSTGRILPASFDRTTRCPEEIVRRIRVSVSYEDPSWDGRLLETYDTRTDQFKIAPCTWTMRQLHIAMTLQHLSDSEILQTCSTSPSAEAPDFLDNIRRCWDYLIHRPDWRETFPMKQPRVFKRTAGGWARCTQGSSINHPARVDYLVLLLGINFAKGKFDLLGRCTRYSHSD</sequence>
<dbReference type="Pfam" id="PF14736">
    <property type="entry name" value="N_Asn_amidohyd"/>
    <property type="match status" value="1"/>
</dbReference>
<evidence type="ECO:0000313" key="2">
    <source>
        <dbReference type="Proteomes" id="UP001227230"/>
    </source>
</evidence>
<organism evidence="1 2">
    <name type="scientific">Vitis vinifera</name>
    <name type="common">Grape</name>
    <dbReference type="NCBI Taxonomy" id="29760"/>
    <lineage>
        <taxon>Eukaryota</taxon>
        <taxon>Viridiplantae</taxon>
        <taxon>Streptophyta</taxon>
        <taxon>Embryophyta</taxon>
        <taxon>Tracheophyta</taxon>
        <taxon>Spermatophyta</taxon>
        <taxon>Magnoliopsida</taxon>
        <taxon>eudicotyledons</taxon>
        <taxon>Gunneridae</taxon>
        <taxon>Pentapetalae</taxon>
        <taxon>rosids</taxon>
        <taxon>Vitales</taxon>
        <taxon>Vitaceae</taxon>
        <taxon>Viteae</taxon>
        <taxon>Vitis</taxon>
    </lineage>
</organism>
<evidence type="ECO:0000313" key="1">
    <source>
        <dbReference type="EMBL" id="WKA02501.1"/>
    </source>
</evidence>
<dbReference type="Proteomes" id="UP001227230">
    <property type="component" value="Chromosome 13"/>
</dbReference>
<evidence type="ECO:0008006" key="3">
    <source>
        <dbReference type="Google" id="ProtNLM"/>
    </source>
</evidence>
<keyword evidence="2" id="KW-1185">Reference proteome</keyword>
<dbReference type="PANTHER" id="PTHR12498:SF0">
    <property type="entry name" value="PROTEIN N-TERMINAL ASPARAGINE AMIDOHYDROLASE"/>
    <property type="match status" value="1"/>
</dbReference>
<dbReference type="InterPro" id="IPR026750">
    <property type="entry name" value="NTAN1"/>
</dbReference>
<proteinExistence type="predicted"/>
<gene>
    <name evidence="1" type="ORF">VitviT2T_020681</name>
</gene>
<dbReference type="PANTHER" id="PTHR12498">
    <property type="entry name" value="N-TERMINAL ASPARAGINE AMIDOHYDROLASE"/>
    <property type="match status" value="1"/>
</dbReference>
<name>A0ABY9D745_VITVI</name>
<protein>
    <recommendedName>
        <fullName evidence="3">Protein N-terminal asparagine amidohydrolase</fullName>
    </recommendedName>
</protein>
<reference evidence="1 2" key="1">
    <citation type="journal article" date="2023" name="Hortic Res">
        <title>The complete reference genome for grapevine (Vitis vinifera L.) genetics and breeding.</title>
        <authorList>
            <person name="Shi X."/>
            <person name="Cao S."/>
            <person name="Wang X."/>
            <person name="Huang S."/>
            <person name="Wang Y."/>
            <person name="Liu Z."/>
            <person name="Liu W."/>
            <person name="Leng X."/>
            <person name="Peng Y."/>
            <person name="Wang N."/>
            <person name="Wang Y."/>
            <person name="Ma Z."/>
            <person name="Xu X."/>
            <person name="Zhang F."/>
            <person name="Xue H."/>
            <person name="Zhong H."/>
            <person name="Wang Y."/>
            <person name="Zhang K."/>
            <person name="Velt A."/>
            <person name="Avia K."/>
            <person name="Holtgrawe D."/>
            <person name="Grimplet J."/>
            <person name="Matus J.T."/>
            <person name="Ware D."/>
            <person name="Wu X."/>
            <person name="Wang H."/>
            <person name="Liu C."/>
            <person name="Fang Y."/>
            <person name="Rustenholz C."/>
            <person name="Cheng Z."/>
            <person name="Xiao H."/>
            <person name="Zhou Y."/>
        </authorList>
    </citation>
    <scope>NUCLEOTIDE SEQUENCE [LARGE SCALE GENOMIC DNA]</scope>
    <source>
        <strain evidence="2">cv. Pinot noir / PN40024</strain>
        <tissue evidence="1">Leaf</tissue>
    </source>
</reference>
<accession>A0ABY9D745</accession>
<dbReference type="EMBL" id="CP126660">
    <property type="protein sequence ID" value="WKA02501.1"/>
    <property type="molecule type" value="Genomic_DNA"/>
</dbReference>